<dbReference type="SMART" id="SM00593">
    <property type="entry name" value="RUN"/>
    <property type="match status" value="1"/>
</dbReference>
<dbReference type="GO" id="GO:0045806">
    <property type="term" value="P:negative regulation of endocytosis"/>
    <property type="evidence" value="ECO:0007669"/>
    <property type="project" value="TreeGrafter"/>
</dbReference>
<dbReference type="InterPro" id="IPR037213">
    <property type="entry name" value="Run_dom_sf"/>
</dbReference>
<dbReference type="CDD" id="cd17686">
    <property type="entry name" value="RUN_RUBCN"/>
    <property type="match status" value="1"/>
</dbReference>
<dbReference type="EMBL" id="KV950093">
    <property type="protein sequence ID" value="PIO25201.1"/>
    <property type="molecule type" value="Genomic_DNA"/>
</dbReference>
<dbReference type="OrthoDB" id="10067503at2759"/>
<dbReference type="GO" id="GO:0005769">
    <property type="term" value="C:early endosome"/>
    <property type="evidence" value="ECO:0007669"/>
    <property type="project" value="TreeGrafter"/>
</dbReference>
<dbReference type="GO" id="GO:1901097">
    <property type="term" value="P:negative regulation of autophagosome maturation"/>
    <property type="evidence" value="ECO:0007669"/>
    <property type="project" value="TreeGrafter"/>
</dbReference>
<reference evidence="2" key="1">
    <citation type="submission" date="2017-08" db="EMBL/GenBank/DDBJ databases">
        <title>Assembly of the North American Bullfrog Genome.</title>
        <authorList>
            <person name="Warren R.L."/>
            <person name="Vandervalk B.P."/>
            <person name="Kucuk E."/>
            <person name="Birol I."/>
            <person name="Helbing C."/>
            <person name="Pandoh P."/>
            <person name="Behsaz B."/>
            <person name="Mohamadi H."/>
            <person name="Chu J."/>
            <person name="Jackman S."/>
            <person name="Hammond S.A."/>
            <person name="Veldhoen N."/>
            <person name="Kirk H."/>
            <person name="Zhao Y."/>
            <person name="Coope R."/>
            <person name="Pleasance S."/>
            <person name="Moore R."/>
            <person name="Holt R."/>
        </authorList>
    </citation>
    <scope>NUCLEOTIDE SEQUENCE</scope>
    <source>
        <strain evidence="2">Bruno</strain>
        <tissue evidence="2">Liver</tissue>
    </source>
</reference>
<proteinExistence type="predicted"/>
<feature type="non-terminal residue" evidence="2">
    <location>
        <position position="176"/>
    </location>
</feature>
<dbReference type="SUPFAM" id="SSF140741">
    <property type="entry name" value="RUN domain-like"/>
    <property type="match status" value="1"/>
</dbReference>
<dbReference type="InterPro" id="IPR004012">
    <property type="entry name" value="Run_dom"/>
</dbReference>
<dbReference type="InterPro" id="IPR052428">
    <property type="entry name" value="Autophagy_HostDef_Reg"/>
</dbReference>
<protein>
    <recommendedName>
        <fullName evidence="1">RUN domain-containing protein</fullName>
    </recommendedName>
</protein>
<sequence>MEIGGLHRERSEGDEHWRLLDNLKTTVEGLVSGNSRNVWSKYGGLQRLCRDMSSILQHGLLCDQVYNKAHDYWNFVKSSQRLNPGSSPQVEQHSLQFHSLSAQLKSLLGNRQYTKKFYSDTAFLLSDRYVTAMFQCLEAVEQNNPRLLAQIDTSVGHFTPHAVQCGFFSASKMHGK</sequence>
<feature type="domain" description="RUN" evidence="1">
    <location>
        <begin position="1"/>
        <end position="154"/>
    </location>
</feature>
<dbReference type="GO" id="GO:1901981">
    <property type="term" value="F:phosphatidylinositol phosphate binding"/>
    <property type="evidence" value="ECO:0007669"/>
    <property type="project" value="TreeGrafter"/>
</dbReference>
<gene>
    <name evidence="2" type="ORF">AB205_0063040</name>
</gene>
<organism evidence="2">
    <name type="scientific">Aquarana catesbeiana</name>
    <name type="common">American bullfrog</name>
    <name type="synonym">Rana catesbeiana</name>
    <dbReference type="NCBI Taxonomy" id="8400"/>
    <lineage>
        <taxon>Eukaryota</taxon>
        <taxon>Metazoa</taxon>
        <taxon>Chordata</taxon>
        <taxon>Craniata</taxon>
        <taxon>Vertebrata</taxon>
        <taxon>Euteleostomi</taxon>
        <taxon>Amphibia</taxon>
        <taxon>Batrachia</taxon>
        <taxon>Anura</taxon>
        <taxon>Neobatrachia</taxon>
        <taxon>Ranoidea</taxon>
        <taxon>Ranidae</taxon>
        <taxon>Aquarana</taxon>
    </lineage>
</organism>
<evidence type="ECO:0000259" key="1">
    <source>
        <dbReference type="PROSITE" id="PS50826"/>
    </source>
</evidence>
<dbReference type="AlphaFoldDB" id="A0A2G9RD58"/>
<name>A0A2G9RD58_AQUCT</name>
<dbReference type="PANTHER" id="PTHR45971:SF3">
    <property type="entry name" value="RUN DOMAIN BECLIN-1-INTERACTING AND CYSTEINE-RICH DOMAIN-CONTAINING PROTEIN"/>
    <property type="match status" value="1"/>
</dbReference>
<dbReference type="Gene3D" id="1.20.58.900">
    <property type="match status" value="2"/>
</dbReference>
<dbReference type="PANTHER" id="PTHR45971">
    <property type="entry name" value="PHOX (PX) DOMAIN-CONTAINING PROTEIN"/>
    <property type="match status" value="1"/>
</dbReference>
<evidence type="ECO:0000313" key="2">
    <source>
        <dbReference type="EMBL" id="PIO25201.1"/>
    </source>
</evidence>
<dbReference type="PROSITE" id="PS50826">
    <property type="entry name" value="RUN"/>
    <property type="match status" value="1"/>
</dbReference>
<accession>A0A2G9RD58</accession>
<dbReference type="GO" id="GO:0005770">
    <property type="term" value="C:late endosome"/>
    <property type="evidence" value="ECO:0007669"/>
    <property type="project" value="TreeGrafter"/>
</dbReference>